<gene>
    <name evidence="6" type="ORF">BGW38_006590</name>
</gene>
<dbReference type="AlphaFoldDB" id="A0A9P6FNI2"/>
<sequence>TLRRPASTLFSHPSTFGAAPKVSHTQPSASLRVAAEPRILRYTTSNYPSPATDTRRPLNTNPTLGSLSVVPKRQPARTAQTKPRPASKVLKHIPLSEIDGILLHESVTEEIGSLYPYDQKIKTDDAPYSTVLSVAGVFKCYNCKRKKDQPEEPRIWTSNGICVEIWMSSPGHRYRTRLNSQECMRCRNYVEPEPDNDDYVTKVVRVLDRWTGQRSVVKPLRHHPPTGPHKTEMCYGCRKG</sequence>
<protein>
    <recommendedName>
        <fullName evidence="5">3CxxC-type domain-containing protein</fullName>
    </recommendedName>
</protein>
<feature type="region of interest" description="Disordered" evidence="4">
    <location>
        <begin position="1"/>
        <end position="23"/>
    </location>
</feature>
<keyword evidence="3" id="KW-0862">Zinc</keyword>
<accession>A0A9P6FNI2</accession>
<dbReference type="OrthoDB" id="2426456at2759"/>
<feature type="non-terminal residue" evidence="6">
    <location>
        <position position="240"/>
    </location>
</feature>
<comment type="caution">
    <text evidence="6">The sequence shown here is derived from an EMBL/GenBank/DDBJ whole genome shotgun (WGS) entry which is preliminary data.</text>
</comment>
<keyword evidence="7" id="KW-1185">Reference proteome</keyword>
<dbReference type="EMBL" id="JAABOA010004224">
    <property type="protein sequence ID" value="KAF9577911.1"/>
    <property type="molecule type" value="Genomic_DNA"/>
</dbReference>
<dbReference type="Proteomes" id="UP000780801">
    <property type="component" value="Unassembled WGS sequence"/>
</dbReference>
<evidence type="ECO:0000256" key="2">
    <source>
        <dbReference type="ARBA" id="ARBA00022771"/>
    </source>
</evidence>
<dbReference type="Pfam" id="PF13695">
    <property type="entry name" value="Zn_ribbon_3CxxC"/>
    <property type="match status" value="1"/>
</dbReference>
<feature type="region of interest" description="Disordered" evidence="4">
    <location>
        <begin position="44"/>
        <end position="86"/>
    </location>
</feature>
<keyword evidence="1" id="KW-0479">Metal-binding</keyword>
<name>A0A9P6FNI2_9FUNG</name>
<evidence type="ECO:0000256" key="1">
    <source>
        <dbReference type="ARBA" id="ARBA00022723"/>
    </source>
</evidence>
<evidence type="ECO:0000256" key="3">
    <source>
        <dbReference type="ARBA" id="ARBA00022833"/>
    </source>
</evidence>
<keyword evidence="2" id="KW-0863">Zinc-finger</keyword>
<organism evidence="6 7">
    <name type="scientific">Lunasporangiospora selenospora</name>
    <dbReference type="NCBI Taxonomy" id="979761"/>
    <lineage>
        <taxon>Eukaryota</taxon>
        <taxon>Fungi</taxon>
        <taxon>Fungi incertae sedis</taxon>
        <taxon>Mucoromycota</taxon>
        <taxon>Mortierellomycotina</taxon>
        <taxon>Mortierellomycetes</taxon>
        <taxon>Mortierellales</taxon>
        <taxon>Mortierellaceae</taxon>
        <taxon>Lunasporangiospora</taxon>
    </lineage>
</organism>
<feature type="compositionally biased region" description="Polar residues" evidence="4">
    <location>
        <begin position="44"/>
        <end position="66"/>
    </location>
</feature>
<dbReference type="SMART" id="SM01328">
    <property type="entry name" value="zf-3CxxC"/>
    <property type="match status" value="1"/>
</dbReference>
<evidence type="ECO:0000256" key="4">
    <source>
        <dbReference type="SAM" id="MobiDB-lite"/>
    </source>
</evidence>
<evidence type="ECO:0000313" key="7">
    <source>
        <dbReference type="Proteomes" id="UP000780801"/>
    </source>
</evidence>
<feature type="non-terminal residue" evidence="6">
    <location>
        <position position="1"/>
    </location>
</feature>
<dbReference type="GO" id="GO:0008270">
    <property type="term" value="F:zinc ion binding"/>
    <property type="evidence" value="ECO:0007669"/>
    <property type="project" value="UniProtKB-KW"/>
</dbReference>
<reference evidence="6" key="1">
    <citation type="journal article" date="2020" name="Fungal Divers.">
        <title>Resolving the Mortierellaceae phylogeny through synthesis of multi-gene phylogenetics and phylogenomics.</title>
        <authorList>
            <person name="Vandepol N."/>
            <person name="Liber J."/>
            <person name="Desiro A."/>
            <person name="Na H."/>
            <person name="Kennedy M."/>
            <person name="Barry K."/>
            <person name="Grigoriev I.V."/>
            <person name="Miller A.N."/>
            <person name="O'Donnell K."/>
            <person name="Stajich J.E."/>
            <person name="Bonito G."/>
        </authorList>
    </citation>
    <scope>NUCLEOTIDE SEQUENCE</scope>
    <source>
        <strain evidence="6">KOD1015</strain>
    </source>
</reference>
<evidence type="ECO:0000313" key="6">
    <source>
        <dbReference type="EMBL" id="KAF9577911.1"/>
    </source>
</evidence>
<proteinExistence type="predicted"/>
<evidence type="ECO:0000259" key="5">
    <source>
        <dbReference type="SMART" id="SM01328"/>
    </source>
</evidence>
<dbReference type="InterPro" id="IPR027377">
    <property type="entry name" value="ZAR1/RTP1-5-like_Znf-3CxxC"/>
</dbReference>
<feature type="domain" description="3CxxC-type" evidence="5">
    <location>
        <begin position="133"/>
        <end position="240"/>
    </location>
</feature>